<dbReference type="STRING" id="505317.OA57_06795"/>
<proteinExistence type="inferred from homology"/>
<evidence type="ECO:0000256" key="5">
    <source>
        <dbReference type="SAM" id="MobiDB-lite"/>
    </source>
</evidence>
<gene>
    <name evidence="3" type="primary">yihI</name>
    <name evidence="6" type="ORF">OA57_06795</name>
</gene>
<dbReference type="RefSeq" id="WP_034615304.1">
    <property type="nucleotide sequence ID" value="NZ_JSUM01000010.1"/>
</dbReference>
<keyword evidence="1 3" id="KW-0343">GTPase activation</keyword>
<dbReference type="GO" id="GO:0008483">
    <property type="term" value="F:transaminase activity"/>
    <property type="evidence" value="ECO:0007669"/>
    <property type="project" value="UniProtKB-KW"/>
</dbReference>
<evidence type="ECO:0000256" key="1">
    <source>
        <dbReference type="ARBA" id="ARBA00022468"/>
    </source>
</evidence>
<organism evidence="6 7">
    <name type="scientific">Chelonobacter oris</name>
    <dbReference type="NCBI Taxonomy" id="505317"/>
    <lineage>
        <taxon>Bacteria</taxon>
        <taxon>Pseudomonadati</taxon>
        <taxon>Pseudomonadota</taxon>
        <taxon>Gammaproteobacteria</taxon>
        <taxon>Pasteurellales</taxon>
        <taxon>Pasteurellaceae</taxon>
        <taxon>Chelonobacter</taxon>
    </lineage>
</organism>
<dbReference type="AlphaFoldDB" id="A0A0A3BAF4"/>
<feature type="region of interest" description="Disordered" evidence="5">
    <location>
        <begin position="1"/>
        <end position="89"/>
    </location>
</feature>
<dbReference type="EMBL" id="JSUM01000010">
    <property type="protein sequence ID" value="KGQ70544.1"/>
    <property type="molecule type" value="Genomic_DNA"/>
</dbReference>
<sequence length="194" mass="22216">MARQKKTRKISDIMPARKADTKPAAAQVKTKKGRKPTRYELDALAREEKRKKKRKGLDAGSRHSAADNDTRKQSAVQNDPRVGSRKKIPLIIEMVNKPEKGKVITPLRSETAEPKKLDPTLELERLENNECLNDLLDQLDEGKTLSADDQKFVDECLVRIEQLMQELGLTEEEDENSEDALYRTFNTIDINKFR</sequence>
<dbReference type="OrthoDB" id="5677577at2"/>
<evidence type="ECO:0000313" key="7">
    <source>
        <dbReference type="Proteomes" id="UP000030380"/>
    </source>
</evidence>
<feature type="compositionally biased region" description="Basic and acidic residues" evidence="5">
    <location>
        <begin position="56"/>
        <end position="72"/>
    </location>
</feature>
<keyword evidence="6" id="KW-0808">Transferase</keyword>
<dbReference type="HAMAP" id="MF_01058">
    <property type="entry name" value="GAP_YihI"/>
    <property type="match status" value="1"/>
</dbReference>
<dbReference type="NCBIfam" id="NF003560">
    <property type="entry name" value="PRK05244.1-1"/>
    <property type="match status" value="1"/>
</dbReference>
<comment type="subunit">
    <text evidence="3">Interacts with Der.</text>
</comment>
<keyword evidence="7" id="KW-1185">Reference proteome</keyword>
<comment type="caution">
    <text evidence="6">The sequence shown here is derived from an EMBL/GenBank/DDBJ whole genome shotgun (WGS) entry which is preliminary data.</text>
</comment>
<name>A0A0A3BAF4_9PAST</name>
<comment type="similarity">
    <text evidence="3">Belongs to the YihI family.</text>
</comment>
<dbReference type="InterPro" id="IPR007336">
    <property type="entry name" value="YihI"/>
</dbReference>
<keyword evidence="2 3" id="KW-0690">Ribosome biogenesis</keyword>
<dbReference type="Proteomes" id="UP000030380">
    <property type="component" value="Unassembled WGS sequence"/>
</dbReference>
<comment type="function">
    <text evidence="3">A GTPase-activating protein (GAP) that modifies Der/EngA GTPase function. May play a role in ribosome biogenesis.</text>
</comment>
<keyword evidence="6" id="KW-0032">Aminotransferase</keyword>
<dbReference type="GO" id="GO:0042254">
    <property type="term" value="P:ribosome biogenesis"/>
    <property type="evidence" value="ECO:0007669"/>
    <property type="project" value="UniProtKB-KW"/>
</dbReference>
<reference evidence="6 7" key="1">
    <citation type="submission" date="2014-11" db="EMBL/GenBank/DDBJ databases">
        <title>Draft genome sequence of Chelonobacter oris 1662T, associated with respiratory disease in Hermann's Tortoises.</title>
        <authorList>
            <person name="Kudirkiene E."/>
            <person name="Hansen M.J."/>
            <person name="Bojesen A.M."/>
        </authorList>
    </citation>
    <scope>NUCLEOTIDE SEQUENCE [LARGE SCALE GENOMIC DNA]</scope>
    <source>
        <strain evidence="6 7">1662</strain>
    </source>
</reference>
<feature type="compositionally biased region" description="Basic and acidic residues" evidence="5">
    <location>
        <begin position="37"/>
        <end position="48"/>
    </location>
</feature>
<evidence type="ECO:0000313" key="6">
    <source>
        <dbReference type="EMBL" id="KGQ70544.1"/>
    </source>
</evidence>
<evidence type="ECO:0000256" key="4">
    <source>
        <dbReference type="SAM" id="Coils"/>
    </source>
</evidence>
<protein>
    <recommendedName>
        <fullName evidence="3">Der GTPase-activating protein YihI</fullName>
    </recommendedName>
</protein>
<feature type="coiled-coil region" evidence="4">
    <location>
        <begin position="153"/>
        <end position="180"/>
    </location>
</feature>
<accession>A0A0A3BAF4</accession>
<dbReference type="GO" id="GO:0005096">
    <property type="term" value="F:GTPase activator activity"/>
    <property type="evidence" value="ECO:0007669"/>
    <property type="project" value="UniProtKB-KW"/>
</dbReference>
<evidence type="ECO:0000256" key="2">
    <source>
        <dbReference type="ARBA" id="ARBA00022517"/>
    </source>
</evidence>
<feature type="compositionally biased region" description="Basic and acidic residues" evidence="5">
    <location>
        <begin position="9"/>
        <end position="21"/>
    </location>
</feature>
<keyword evidence="4" id="KW-0175">Coiled coil</keyword>
<dbReference type="Pfam" id="PF04220">
    <property type="entry name" value="YihI"/>
    <property type="match status" value="1"/>
</dbReference>
<evidence type="ECO:0000256" key="3">
    <source>
        <dbReference type="HAMAP-Rule" id="MF_01058"/>
    </source>
</evidence>